<dbReference type="InterPro" id="IPR029017">
    <property type="entry name" value="Enolase-like_N"/>
</dbReference>
<evidence type="ECO:0000256" key="2">
    <source>
        <dbReference type="ARBA" id="ARBA00022723"/>
    </source>
</evidence>
<sequence length="374" mass="41720">MKIARFTCWVHEAPRQPQIIWRFGLPTAHGGLPEGEGPRLASILMETESGESGFITVEMGDAVNDVVRRRFAHFIGENPLMTEALWTRVWEVDRMEEFHQRQLGLIDMLCWDLKSKVAGLPLHVLLGGARTSIPAYASTATWKDLATYERNIKTCRDVGFGAYKLHAWGLVKEDIALIRALRRWVGPDAPLMFDGSAGWDYADALVVGKALQDEGYLWYEEPMREFHLGSYAKLADKLDIPILAAETSDGVHWNAASWIEAGALDMTRISFHFKGGFTGSMKIAQLSDSFGMRAQVHGMGLENAQLCGAIENNDFYEQIIYDEAHIHTLSDQGAISIVDGRLNISSEPGIGHLFDREKLDATAIAKTVVDTRRD</sequence>
<evidence type="ECO:0000256" key="3">
    <source>
        <dbReference type="ARBA" id="ARBA00022842"/>
    </source>
</evidence>
<evidence type="ECO:0000313" key="5">
    <source>
        <dbReference type="EMBL" id="MDA4848722.1"/>
    </source>
</evidence>
<accession>A0ABT4VXF8</accession>
<keyword evidence="3" id="KW-0460">Magnesium</keyword>
<feature type="domain" description="Mandelate racemase/muconate lactonizing enzyme C-terminal" evidence="4">
    <location>
        <begin position="145"/>
        <end position="241"/>
    </location>
</feature>
<name>A0ABT4VXF8_9HYPH</name>
<dbReference type="InterPro" id="IPR029065">
    <property type="entry name" value="Enolase_C-like"/>
</dbReference>
<dbReference type="SUPFAM" id="SSF51604">
    <property type="entry name" value="Enolase C-terminal domain-like"/>
    <property type="match status" value="1"/>
</dbReference>
<dbReference type="Pfam" id="PF13378">
    <property type="entry name" value="MR_MLE_C"/>
    <property type="match status" value="1"/>
</dbReference>
<dbReference type="SUPFAM" id="SSF54826">
    <property type="entry name" value="Enolase N-terminal domain-like"/>
    <property type="match status" value="1"/>
</dbReference>
<dbReference type="PANTHER" id="PTHR13794:SF58">
    <property type="entry name" value="MITOCHONDRIAL ENOLASE SUPERFAMILY MEMBER 1"/>
    <property type="match status" value="1"/>
</dbReference>
<dbReference type="InterPro" id="IPR013342">
    <property type="entry name" value="Mandelate_racemase_C"/>
</dbReference>
<dbReference type="InterPro" id="IPR036849">
    <property type="entry name" value="Enolase-like_C_sf"/>
</dbReference>
<protein>
    <recommendedName>
        <fullName evidence="4">Mandelate racemase/muconate lactonizing enzyme C-terminal domain-containing protein</fullName>
    </recommendedName>
</protein>
<dbReference type="EMBL" id="JAPJZH010000029">
    <property type="protein sequence ID" value="MDA4848722.1"/>
    <property type="molecule type" value="Genomic_DNA"/>
</dbReference>
<comment type="cofactor">
    <cofactor evidence="1">
        <name>Mg(2+)</name>
        <dbReference type="ChEBI" id="CHEBI:18420"/>
    </cofactor>
</comment>
<reference evidence="5" key="1">
    <citation type="submission" date="2022-11" db="EMBL/GenBank/DDBJ databases">
        <title>Hoeflea poritis sp. nov., isolated from scleractinian coral Porites lutea.</title>
        <authorList>
            <person name="Zhang G."/>
            <person name="Wei Q."/>
            <person name="Cai L."/>
        </authorList>
    </citation>
    <scope>NUCLEOTIDE SEQUENCE</scope>
    <source>
        <strain evidence="5">E7-10</strain>
    </source>
</reference>
<organism evidence="5 6">
    <name type="scientific">Hoeflea poritis</name>
    <dbReference type="NCBI Taxonomy" id="2993659"/>
    <lineage>
        <taxon>Bacteria</taxon>
        <taxon>Pseudomonadati</taxon>
        <taxon>Pseudomonadota</taxon>
        <taxon>Alphaproteobacteria</taxon>
        <taxon>Hyphomicrobiales</taxon>
        <taxon>Rhizobiaceae</taxon>
        <taxon>Hoeflea</taxon>
    </lineage>
</organism>
<dbReference type="SFLD" id="SFLDS00001">
    <property type="entry name" value="Enolase"/>
    <property type="match status" value="1"/>
</dbReference>
<gene>
    <name evidence="5" type="ORF">OOZ53_25425</name>
</gene>
<dbReference type="Gene3D" id="3.30.390.10">
    <property type="entry name" value="Enolase-like, N-terminal domain"/>
    <property type="match status" value="1"/>
</dbReference>
<dbReference type="Gene3D" id="3.20.20.120">
    <property type="entry name" value="Enolase-like C-terminal domain"/>
    <property type="match status" value="1"/>
</dbReference>
<evidence type="ECO:0000256" key="1">
    <source>
        <dbReference type="ARBA" id="ARBA00001946"/>
    </source>
</evidence>
<evidence type="ECO:0000259" key="4">
    <source>
        <dbReference type="SMART" id="SM00922"/>
    </source>
</evidence>
<dbReference type="RefSeq" id="WP_271092598.1">
    <property type="nucleotide sequence ID" value="NZ_JAPJZH010000029.1"/>
</dbReference>
<evidence type="ECO:0000313" key="6">
    <source>
        <dbReference type="Proteomes" id="UP001148313"/>
    </source>
</evidence>
<dbReference type="InterPro" id="IPR046945">
    <property type="entry name" value="RHMD-like"/>
</dbReference>
<proteinExistence type="predicted"/>
<comment type="caution">
    <text evidence="5">The sequence shown here is derived from an EMBL/GenBank/DDBJ whole genome shotgun (WGS) entry which is preliminary data.</text>
</comment>
<dbReference type="SMART" id="SM00922">
    <property type="entry name" value="MR_MLE"/>
    <property type="match status" value="1"/>
</dbReference>
<dbReference type="Proteomes" id="UP001148313">
    <property type="component" value="Unassembled WGS sequence"/>
</dbReference>
<keyword evidence="6" id="KW-1185">Reference proteome</keyword>
<keyword evidence="2" id="KW-0479">Metal-binding</keyword>
<dbReference type="PANTHER" id="PTHR13794">
    <property type="entry name" value="ENOLASE SUPERFAMILY, MANDELATE RACEMASE"/>
    <property type="match status" value="1"/>
</dbReference>